<dbReference type="Proteomes" id="UP001218188">
    <property type="component" value="Unassembled WGS sequence"/>
</dbReference>
<organism evidence="7 8">
    <name type="scientific">Mycena alexandri</name>
    <dbReference type="NCBI Taxonomy" id="1745969"/>
    <lineage>
        <taxon>Eukaryota</taxon>
        <taxon>Fungi</taxon>
        <taxon>Dikarya</taxon>
        <taxon>Basidiomycota</taxon>
        <taxon>Agaricomycotina</taxon>
        <taxon>Agaricomycetes</taxon>
        <taxon>Agaricomycetidae</taxon>
        <taxon>Agaricales</taxon>
        <taxon>Marasmiineae</taxon>
        <taxon>Mycenaceae</taxon>
        <taxon>Mycena</taxon>
    </lineage>
</organism>
<proteinExistence type="predicted"/>
<dbReference type="GO" id="GO:0071944">
    <property type="term" value="C:cell periphery"/>
    <property type="evidence" value="ECO:0007669"/>
    <property type="project" value="UniProtKB-ARBA"/>
</dbReference>
<keyword evidence="4 6" id="KW-0472">Membrane</keyword>
<dbReference type="Gene3D" id="2.60.120.260">
    <property type="entry name" value="Galactose-binding domain-like"/>
    <property type="match status" value="2"/>
</dbReference>
<accession>A0AAD6S860</accession>
<dbReference type="AlphaFoldDB" id="A0AAD6S860"/>
<feature type="compositionally biased region" description="Polar residues" evidence="5">
    <location>
        <begin position="467"/>
        <end position="476"/>
    </location>
</feature>
<evidence type="ECO:0000256" key="5">
    <source>
        <dbReference type="SAM" id="MobiDB-lite"/>
    </source>
</evidence>
<dbReference type="EMBL" id="JARJCM010000247">
    <property type="protein sequence ID" value="KAJ7020922.1"/>
    <property type="molecule type" value="Genomic_DNA"/>
</dbReference>
<keyword evidence="8" id="KW-1185">Reference proteome</keyword>
<comment type="caution">
    <text evidence="7">The sequence shown here is derived from an EMBL/GenBank/DDBJ whole genome shotgun (WGS) entry which is preliminary data.</text>
</comment>
<reference evidence="7" key="1">
    <citation type="submission" date="2023-03" db="EMBL/GenBank/DDBJ databases">
        <title>Massive genome expansion in bonnet fungi (Mycena s.s.) driven by repeated elements and novel gene families across ecological guilds.</title>
        <authorList>
            <consortium name="Lawrence Berkeley National Laboratory"/>
            <person name="Harder C.B."/>
            <person name="Miyauchi S."/>
            <person name="Viragh M."/>
            <person name="Kuo A."/>
            <person name="Thoen E."/>
            <person name="Andreopoulos B."/>
            <person name="Lu D."/>
            <person name="Skrede I."/>
            <person name="Drula E."/>
            <person name="Henrissat B."/>
            <person name="Morin E."/>
            <person name="Kohler A."/>
            <person name="Barry K."/>
            <person name="LaButti K."/>
            <person name="Morin E."/>
            <person name="Salamov A."/>
            <person name="Lipzen A."/>
            <person name="Mereny Z."/>
            <person name="Hegedus B."/>
            <person name="Baldrian P."/>
            <person name="Stursova M."/>
            <person name="Weitz H."/>
            <person name="Taylor A."/>
            <person name="Grigoriev I.V."/>
            <person name="Nagy L.G."/>
            <person name="Martin F."/>
            <person name="Kauserud H."/>
        </authorList>
    </citation>
    <scope>NUCLEOTIDE SEQUENCE</scope>
    <source>
        <strain evidence="7">CBHHK200</strain>
    </source>
</reference>
<dbReference type="InterPro" id="IPR051694">
    <property type="entry name" value="Immunoregulatory_rcpt-like"/>
</dbReference>
<dbReference type="PANTHER" id="PTHR15549:SF30">
    <property type="entry name" value="MID2 DOMAIN-CONTAINING PROTEIN"/>
    <property type="match status" value="1"/>
</dbReference>
<feature type="compositionally biased region" description="Low complexity" evidence="5">
    <location>
        <begin position="265"/>
        <end position="275"/>
    </location>
</feature>
<keyword evidence="3 6" id="KW-1133">Transmembrane helix</keyword>
<gene>
    <name evidence="7" type="ORF">C8F04DRAFT_1274370</name>
</gene>
<evidence type="ECO:0000313" key="8">
    <source>
        <dbReference type="Proteomes" id="UP001218188"/>
    </source>
</evidence>
<name>A0AAD6S860_9AGAR</name>
<evidence type="ECO:0000256" key="3">
    <source>
        <dbReference type="ARBA" id="ARBA00022989"/>
    </source>
</evidence>
<feature type="region of interest" description="Disordered" evidence="5">
    <location>
        <begin position="265"/>
        <end position="344"/>
    </location>
</feature>
<feature type="compositionally biased region" description="Low complexity" evidence="5">
    <location>
        <begin position="283"/>
        <end position="344"/>
    </location>
</feature>
<evidence type="ECO:0000313" key="7">
    <source>
        <dbReference type="EMBL" id="KAJ7020922.1"/>
    </source>
</evidence>
<feature type="transmembrane region" description="Helical" evidence="6">
    <location>
        <begin position="357"/>
        <end position="378"/>
    </location>
</feature>
<feature type="compositionally biased region" description="Low complexity" evidence="5">
    <location>
        <begin position="491"/>
        <end position="501"/>
    </location>
</feature>
<evidence type="ECO:0000256" key="6">
    <source>
        <dbReference type="SAM" id="Phobius"/>
    </source>
</evidence>
<keyword evidence="2 6" id="KW-0812">Transmembrane</keyword>
<evidence type="ECO:0000256" key="1">
    <source>
        <dbReference type="ARBA" id="ARBA00004167"/>
    </source>
</evidence>
<sequence>MSSNVVIVDDRDPAVKYTGSWSQAGASAEFDGTTTCSSTQGTSASFTFVGSSVTVYSTIAAKDPPDAAMSFAVDKTTTGTFVPPSGATYDIHHQAVWASPVLEHGTHTLVITQTEAQSACVIFLDYITYQTTSDTAGPYFIDDSDPRITYSGSWTAAGAEYDFLHSTHGSTAAGATFSFTFQGQAISFYGDINNGALMSASISLDKGPAVSYVAPVQSAPVTSNNLIFDSGALSEGTHTIVVTAENANPVWFDYLLVTPNSPGFTTSSPSASSPSDPAPPTDPTSVSSVTKSSSAINALSSSSTHSSSTTSLSPSLNSNINTPSGSSTSSAPSFSSTNSSLGSNTASKKITVKGAMIVGPVIGVLAFVALAALVFFFYRRRRRHPDQRSNRELLFLPNSLLDVENLAVTPYTTEVVSTLPIASVYRYSTAGPGSNGSAFALVSESSSPVAHTPVYPNTPLAGSVYSSAPNSATSADQLLPPLAPVRRHSHSSASSFSDSDSGFGGAPPQYTE</sequence>
<evidence type="ECO:0000256" key="2">
    <source>
        <dbReference type="ARBA" id="ARBA00022692"/>
    </source>
</evidence>
<dbReference type="GO" id="GO:0016020">
    <property type="term" value="C:membrane"/>
    <property type="evidence" value="ECO:0007669"/>
    <property type="project" value="UniProtKB-SubCell"/>
</dbReference>
<dbReference type="CDD" id="cd12087">
    <property type="entry name" value="TM_EGFR-like"/>
    <property type="match status" value="1"/>
</dbReference>
<comment type="subcellular location">
    <subcellularLocation>
        <location evidence="1">Membrane</location>
        <topology evidence="1">Single-pass membrane protein</topology>
    </subcellularLocation>
</comment>
<evidence type="ECO:0000256" key="4">
    <source>
        <dbReference type="ARBA" id="ARBA00023136"/>
    </source>
</evidence>
<feature type="region of interest" description="Disordered" evidence="5">
    <location>
        <begin position="467"/>
        <end position="512"/>
    </location>
</feature>
<dbReference type="PANTHER" id="PTHR15549">
    <property type="entry name" value="PAIRED IMMUNOGLOBULIN-LIKE TYPE 2 RECEPTOR"/>
    <property type="match status" value="1"/>
</dbReference>
<protein>
    <submittedName>
        <fullName evidence="7">Uncharacterized protein</fullName>
    </submittedName>
</protein>